<dbReference type="PANTHER" id="PTHR11692:SF0">
    <property type="entry name" value="BIFUNCTIONAL PURINE BIOSYNTHESIS PROTEIN ATIC"/>
    <property type="match status" value="1"/>
</dbReference>
<dbReference type="AlphaFoldDB" id="A0A9D2WRR7"/>
<keyword evidence="6 10" id="KW-0378">Hydrolase</keyword>
<dbReference type="EC" id="3.5.4.10" evidence="10"/>
<keyword evidence="7 10" id="KW-0511">Multifunctional enzyme</keyword>
<dbReference type="InterPro" id="IPR024051">
    <property type="entry name" value="AICAR_Tfase_dup_dom_sf"/>
</dbReference>
<dbReference type="CDD" id="cd01421">
    <property type="entry name" value="IMPCH"/>
    <property type="match status" value="1"/>
</dbReference>
<evidence type="ECO:0000313" key="13">
    <source>
        <dbReference type="Proteomes" id="UP000798488"/>
    </source>
</evidence>
<dbReference type="GO" id="GO:0004643">
    <property type="term" value="F:phosphoribosylaminoimidazolecarboxamide formyltransferase activity"/>
    <property type="evidence" value="ECO:0007669"/>
    <property type="project" value="UniProtKB-UniRule"/>
</dbReference>
<keyword evidence="5 10" id="KW-0658">Purine biosynthesis</keyword>
<reference evidence="12" key="1">
    <citation type="submission" date="2016-02" db="EMBL/GenBank/DDBJ databases">
        <title>Draft Genome Sequence of Sporotomaculum syntrophicum Strain FB, a Syntrophic Benzoate Degrader.</title>
        <authorList>
            <person name="Nobu M.K."/>
            <person name="Narihiro T."/>
            <person name="Qiu Y.-L."/>
            <person name="Ohashi A."/>
            <person name="Liu W.-T."/>
            <person name="Yuji S."/>
        </authorList>
    </citation>
    <scope>NUCLEOTIDE SEQUENCE</scope>
    <source>
        <strain evidence="12">FB</strain>
    </source>
</reference>
<comment type="catalytic activity">
    <reaction evidence="8 10">
        <text>(6R)-10-formyltetrahydrofolate + 5-amino-1-(5-phospho-beta-D-ribosyl)imidazole-4-carboxamide = 5-formamido-1-(5-phospho-D-ribosyl)imidazole-4-carboxamide + (6S)-5,6,7,8-tetrahydrofolate</text>
        <dbReference type="Rhea" id="RHEA:22192"/>
        <dbReference type="ChEBI" id="CHEBI:57453"/>
        <dbReference type="ChEBI" id="CHEBI:58467"/>
        <dbReference type="ChEBI" id="CHEBI:58475"/>
        <dbReference type="ChEBI" id="CHEBI:195366"/>
        <dbReference type="EC" id="2.1.2.3"/>
    </reaction>
</comment>
<comment type="domain">
    <text evidence="10">The IMP cyclohydrolase activity resides in the N-terminal region.</text>
</comment>
<gene>
    <name evidence="12" type="primary">purH_1</name>
    <name evidence="10" type="synonym">purH</name>
    <name evidence="12" type="ORF">SPSYN_00150</name>
</gene>
<dbReference type="InterPro" id="IPR011607">
    <property type="entry name" value="MGS-like_dom"/>
</dbReference>
<dbReference type="GO" id="GO:0003937">
    <property type="term" value="F:IMP cyclohydrolase activity"/>
    <property type="evidence" value="ECO:0007669"/>
    <property type="project" value="UniProtKB-UniRule"/>
</dbReference>
<dbReference type="SMART" id="SM00798">
    <property type="entry name" value="AICARFT_IMPCHas"/>
    <property type="match status" value="1"/>
</dbReference>
<dbReference type="SMART" id="SM00851">
    <property type="entry name" value="MGS"/>
    <property type="match status" value="1"/>
</dbReference>
<evidence type="ECO:0000256" key="1">
    <source>
        <dbReference type="ARBA" id="ARBA00004844"/>
    </source>
</evidence>
<dbReference type="Gene3D" id="3.40.50.1380">
    <property type="entry name" value="Methylglyoxal synthase-like domain"/>
    <property type="match status" value="1"/>
</dbReference>
<organism evidence="12 13">
    <name type="scientific">Sporotomaculum syntrophicum</name>
    <dbReference type="NCBI Taxonomy" id="182264"/>
    <lineage>
        <taxon>Bacteria</taxon>
        <taxon>Bacillati</taxon>
        <taxon>Bacillota</taxon>
        <taxon>Clostridia</taxon>
        <taxon>Eubacteriales</taxon>
        <taxon>Desulfallaceae</taxon>
        <taxon>Sporotomaculum</taxon>
    </lineage>
</organism>
<dbReference type="FunFam" id="3.40.140.20:FF:000001">
    <property type="entry name" value="Bifunctional purine biosynthesis protein PurH"/>
    <property type="match status" value="1"/>
</dbReference>
<dbReference type="InterPro" id="IPR036914">
    <property type="entry name" value="MGS-like_dom_sf"/>
</dbReference>
<dbReference type="EMBL" id="LSRS01000001">
    <property type="protein sequence ID" value="KAF1086432.1"/>
    <property type="molecule type" value="Genomic_DNA"/>
</dbReference>
<accession>A0A9D2WRR7</accession>
<proteinExistence type="inferred from homology"/>
<dbReference type="PIRSF" id="PIRSF000414">
    <property type="entry name" value="AICARFT_IMPCHas"/>
    <property type="match status" value="1"/>
</dbReference>
<protein>
    <recommendedName>
        <fullName evidence="10">Bifunctional purine biosynthesis protein PurH</fullName>
    </recommendedName>
    <domain>
        <recommendedName>
            <fullName evidence="10">Phosphoribosylaminoimidazolecarboxamide formyltransferase</fullName>
            <ecNumber evidence="10">2.1.2.3</ecNumber>
        </recommendedName>
        <alternativeName>
            <fullName evidence="10">AICAR transformylase</fullName>
        </alternativeName>
    </domain>
    <domain>
        <recommendedName>
            <fullName evidence="10">IMP cyclohydrolase</fullName>
            <ecNumber evidence="10">3.5.4.10</ecNumber>
        </recommendedName>
        <alternativeName>
            <fullName evidence="10">ATIC</fullName>
        </alternativeName>
        <alternativeName>
            <fullName evidence="10">IMP synthase</fullName>
        </alternativeName>
        <alternativeName>
            <fullName evidence="10">Inosinicase</fullName>
        </alternativeName>
    </domain>
</protein>
<comment type="pathway">
    <text evidence="1 10">Purine metabolism; IMP biosynthesis via de novo pathway; IMP from 5-formamido-1-(5-phospho-D-ribosyl)imidazole-4-carboxamide: step 1/1.</text>
</comment>
<dbReference type="InterPro" id="IPR016193">
    <property type="entry name" value="Cytidine_deaminase-like"/>
</dbReference>
<dbReference type="GO" id="GO:0005829">
    <property type="term" value="C:cytosol"/>
    <property type="evidence" value="ECO:0007669"/>
    <property type="project" value="TreeGrafter"/>
</dbReference>
<dbReference type="EC" id="2.1.2.3" evidence="10"/>
<dbReference type="Proteomes" id="UP000798488">
    <property type="component" value="Unassembled WGS sequence"/>
</dbReference>
<keyword evidence="13" id="KW-1185">Reference proteome</keyword>
<dbReference type="FunFam" id="3.40.140.20:FF:000002">
    <property type="entry name" value="Bifunctional purine biosynthesis protein PurH"/>
    <property type="match status" value="1"/>
</dbReference>
<dbReference type="RefSeq" id="WP_161820593.1">
    <property type="nucleotide sequence ID" value="NZ_LSRS01000001.1"/>
</dbReference>
<dbReference type="NCBIfam" id="TIGR00355">
    <property type="entry name" value="purH"/>
    <property type="match status" value="1"/>
</dbReference>
<feature type="domain" description="MGS-like" evidence="11">
    <location>
        <begin position="1"/>
        <end position="145"/>
    </location>
</feature>
<comment type="caution">
    <text evidence="12">The sequence shown here is derived from an EMBL/GenBank/DDBJ whole genome shotgun (WGS) entry which is preliminary data.</text>
</comment>
<dbReference type="HAMAP" id="MF_00139">
    <property type="entry name" value="PurH"/>
    <property type="match status" value="1"/>
</dbReference>
<dbReference type="Pfam" id="PF02142">
    <property type="entry name" value="MGS"/>
    <property type="match status" value="1"/>
</dbReference>
<name>A0A9D2WRR7_9FIRM</name>
<dbReference type="Gene3D" id="3.40.140.20">
    <property type="match status" value="2"/>
</dbReference>
<evidence type="ECO:0000256" key="3">
    <source>
        <dbReference type="ARBA" id="ARBA00007667"/>
    </source>
</evidence>
<evidence type="ECO:0000259" key="11">
    <source>
        <dbReference type="PROSITE" id="PS51855"/>
    </source>
</evidence>
<dbReference type="PANTHER" id="PTHR11692">
    <property type="entry name" value="BIFUNCTIONAL PURINE BIOSYNTHESIS PROTEIN PURH"/>
    <property type="match status" value="1"/>
</dbReference>
<dbReference type="Pfam" id="PF01808">
    <property type="entry name" value="AICARFT_IMPCHas"/>
    <property type="match status" value="1"/>
</dbReference>
<evidence type="ECO:0000313" key="12">
    <source>
        <dbReference type="EMBL" id="KAF1086432.1"/>
    </source>
</evidence>
<dbReference type="SUPFAM" id="SSF52335">
    <property type="entry name" value="Methylglyoxal synthase-like"/>
    <property type="match status" value="1"/>
</dbReference>
<dbReference type="SUPFAM" id="SSF53927">
    <property type="entry name" value="Cytidine deaminase-like"/>
    <property type="match status" value="1"/>
</dbReference>
<evidence type="ECO:0000256" key="10">
    <source>
        <dbReference type="HAMAP-Rule" id="MF_00139"/>
    </source>
</evidence>
<comment type="similarity">
    <text evidence="3 10">Belongs to the PurH family.</text>
</comment>
<evidence type="ECO:0000256" key="5">
    <source>
        <dbReference type="ARBA" id="ARBA00022755"/>
    </source>
</evidence>
<comment type="pathway">
    <text evidence="2 10">Purine metabolism; IMP biosynthesis via de novo pathway; 5-formamido-1-(5-phospho-D-ribosyl)imidazole-4-carboxamide from 5-amino-1-(5-phospho-D-ribosyl)imidazole-4-carboxamide (10-formyl THF route): step 1/1.</text>
</comment>
<evidence type="ECO:0000256" key="7">
    <source>
        <dbReference type="ARBA" id="ARBA00023268"/>
    </source>
</evidence>
<dbReference type="NCBIfam" id="NF002049">
    <property type="entry name" value="PRK00881.1"/>
    <property type="match status" value="1"/>
</dbReference>
<evidence type="ECO:0000256" key="9">
    <source>
        <dbReference type="ARBA" id="ARBA00050687"/>
    </source>
</evidence>
<dbReference type="InterPro" id="IPR002695">
    <property type="entry name" value="PurH-like"/>
</dbReference>
<dbReference type="FunFam" id="3.40.50.1380:FF:000001">
    <property type="entry name" value="Bifunctional purine biosynthesis protein PurH"/>
    <property type="match status" value="1"/>
</dbReference>
<evidence type="ECO:0000256" key="8">
    <source>
        <dbReference type="ARBA" id="ARBA00050488"/>
    </source>
</evidence>
<dbReference type="GO" id="GO:0006189">
    <property type="term" value="P:'de novo' IMP biosynthetic process"/>
    <property type="evidence" value="ECO:0007669"/>
    <property type="project" value="UniProtKB-UniRule"/>
</dbReference>
<keyword evidence="4 10" id="KW-0808">Transferase</keyword>
<dbReference type="PROSITE" id="PS51855">
    <property type="entry name" value="MGS"/>
    <property type="match status" value="1"/>
</dbReference>
<evidence type="ECO:0000256" key="4">
    <source>
        <dbReference type="ARBA" id="ARBA00022679"/>
    </source>
</evidence>
<sequence>MTVKRALISVSDKSGLEEFARGLVQAGVEIVSTGGTAQALRGAGIPVTYISDVTGFPEILDGRVKTLHPNVHGGILAMRTPEHLSQLQEHNITPIDLVVVNLYPFRETVARPGVTLEEAIENIDIGGPTMVRSAAKNYRYVLVVVSPQRYAGVLEAVQKGNIDEQFRLDLAREAFAHTASYDTAITAYLTGLKQPSGEFPTVWDKKYELAQNLRYGENPHQQAAFYRDSSVTGACIANAVQLHGKELSYNNILDINAAFELVKEFSDITAVVVKHNNPCGVASAAKPVDAYTGAYEGDTVSAYGGIVAINTVVDAETALAMKPVFYEAVIAPDYTDEALAILQQKANLRILKTGPLTGPTSDRFDVRKVNGGLLVQDFDLGGVVPEEIKVVTKRAPSQAEMDDLIFAMTVAKFVKSNAIAVVKDKKLLGAGAGQMNRVTSTRLALEQAGEAARGAVLASDAFFPFSDSLEEAAKAGISAVIQPGGSIRDEESIAVANEHDIAMIFTGMRHFRH</sequence>
<comment type="catalytic activity">
    <reaction evidence="9 10">
        <text>IMP + H2O = 5-formamido-1-(5-phospho-D-ribosyl)imidazole-4-carboxamide</text>
        <dbReference type="Rhea" id="RHEA:18445"/>
        <dbReference type="ChEBI" id="CHEBI:15377"/>
        <dbReference type="ChEBI" id="CHEBI:58053"/>
        <dbReference type="ChEBI" id="CHEBI:58467"/>
        <dbReference type="EC" id="3.5.4.10"/>
    </reaction>
</comment>
<evidence type="ECO:0000256" key="6">
    <source>
        <dbReference type="ARBA" id="ARBA00022801"/>
    </source>
</evidence>
<evidence type="ECO:0000256" key="2">
    <source>
        <dbReference type="ARBA" id="ARBA00004954"/>
    </source>
</evidence>
<dbReference type="OrthoDB" id="9802065at2"/>